<dbReference type="PANTHER" id="PTHR43563:SF1">
    <property type="entry name" value="AMINE OXIDASE [FLAVIN-CONTAINING] B"/>
    <property type="match status" value="1"/>
</dbReference>
<dbReference type="PROSITE" id="PS51318">
    <property type="entry name" value="TAT"/>
    <property type="match status" value="1"/>
</dbReference>
<dbReference type="EMBL" id="CP097463">
    <property type="protein sequence ID" value="WAX56497.1"/>
    <property type="molecule type" value="Genomic_DNA"/>
</dbReference>
<dbReference type="Pfam" id="PF01593">
    <property type="entry name" value="Amino_oxidase"/>
    <property type="match status" value="1"/>
</dbReference>
<keyword evidence="7" id="KW-1185">Reference proteome</keyword>
<protein>
    <submittedName>
        <fullName evidence="6">Flavin monoamine oxidase family protein</fullName>
    </submittedName>
</protein>
<dbReference type="Gene3D" id="1.10.405.10">
    <property type="entry name" value="Guanine Nucleotide Dissociation Inhibitor, domain 1"/>
    <property type="match status" value="1"/>
</dbReference>
<evidence type="ECO:0000256" key="1">
    <source>
        <dbReference type="ARBA" id="ARBA00001974"/>
    </source>
</evidence>
<dbReference type="InterPro" id="IPR002937">
    <property type="entry name" value="Amino_oxidase"/>
</dbReference>
<evidence type="ECO:0000313" key="7">
    <source>
        <dbReference type="Proteomes" id="UP001164693"/>
    </source>
</evidence>
<dbReference type="RefSeq" id="WP_269443030.1">
    <property type="nucleotide sequence ID" value="NZ_CP097463.1"/>
</dbReference>
<dbReference type="Gene3D" id="3.90.660.10">
    <property type="match status" value="1"/>
</dbReference>
<proteinExistence type="inferred from homology"/>
<evidence type="ECO:0000256" key="3">
    <source>
        <dbReference type="ARBA" id="ARBA00023002"/>
    </source>
</evidence>
<dbReference type="SUPFAM" id="SSF54373">
    <property type="entry name" value="FAD-linked reductases, C-terminal domain"/>
    <property type="match status" value="1"/>
</dbReference>
<dbReference type="InterPro" id="IPR050703">
    <property type="entry name" value="Flavin_MAO"/>
</dbReference>
<reference evidence="6" key="1">
    <citation type="submission" date="2022-05" db="EMBL/GenBank/DDBJ databases">
        <title>Jatrophihabitans sp. SB3-54 whole genome sequence.</title>
        <authorList>
            <person name="Suh M.K."/>
            <person name="Eom M.K."/>
            <person name="Kim J.S."/>
            <person name="Kim H.S."/>
            <person name="Do H.E."/>
            <person name="Shin Y.K."/>
            <person name="Lee J.-S."/>
        </authorList>
    </citation>
    <scope>NUCLEOTIDE SEQUENCE</scope>
    <source>
        <strain evidence="6">SB3-54</strain>
    </source>
</reference>
<sequence>MGRTLPRRTFLAGALATGAAATAASTLGARAAGAATASAEVVVVGAGLAGLTAARELTARGRSVLVLEARDRVGGRVLNHPIGGGHVAEAGGEFIGPTQDRIAALADAVGVGTFDAYDTGKNVYRNGLIHLRYSDTGVLGTAPTDPLLLADIVKLSQQIDLLAAKVPVDAPWTAPNAAHYDAQTLETWARANSVNGEGIVGLLAPFTQALVGAEPRDVSMLFVLAYVAAAGNASNRGTFERLINVRGGAQQSRFVGGSQLVAQRVAAALGDRVRLNAPVRSIDQTGTDVVVRSDALSVTARAAIVAVPPALAARIDFAPLLPTARDQLMQRAAMGALMKVEAVYPTAFWRGAGLTGQFLTVGGPVGYSFDNSPPSGTPGVLAGFVGGDQYRTWSAKAPAERRAGVLAQYARLFGDDAFLHPSGYFDMDWPAEQWSRGGPTAILGPGTLTEFGPALRAPSGRVHWAGTESAEYWTGYMDGAVRSGERAAREVDGAL</sequence>
<dbReference type="InterPro" id="IPR036188">
    <property type="entry name" value="FAD/NAD-bd_sf"/>
</dbReference>
<accession>A0ABY7JYT1</accession>
<dbReference type="PRINTS" id="PR00757">
    <property type="entry name" value="AMINEOXDASEF"/>
</dbReference>
<feature type="chain" id="PRO_5047430504" evidence="4">
    <location>
        <begin position="24"/>
        <end position="495"/>
    </location>
</feature>
<keyword evidence="3" id="KW-0560">Oxidoreductase</keyword>
<evidence type="ECO:0000313" key="6">
    <source>
        <dbReference type="EMBL" id="WAX56497.1"/>
    </source>
</evidence>
<comment type="cofactor">
    <cofactor evidence="1">
        <name>FAD</name>
        <dbReference type="ChEBI" id="CHEBI:57692"/>
    </cofactor>
</comment>
<evidence type="ECO:0000259" key="5">
    <source>
        <dbReference type="Pfam" id="PF01593"/>
    </source>
</evidence>
<keyword evidence="4" id="KW-0732">Signal</keyword>
<feature type="domain" description="Amine oxidase" evidence="5">
    <location>
        <begin position="48"/>
        <end position="491"/>
    </location>
</feature>
<comment type="similarity">
    <text evidence="2">Belongs to the flavin monoamine oxidase family.</text>
</comment>
<dbReference type="Proteomes" id="UP001164693">
    <property type="component" value="Chromosome"/>
</dbReference>
<dbReference type="InterPro" id="IPR001613">
    <property type="entry name" value="Flavin_amine_oxidase"/>
</dbReference>
<dbReference type="PANTHER" id="PTHR43563">
    <property type="entry name" value="AMINE OXIDASE"/>
    <property type="match status" value="1"/>
</dbReference>
<organism evidence="6 7">
    <name type="scientific">Jatrophihabitans cynanchi</name>
    <dbReference type="NCBI Taxonomy" id="2944128"/>
    <lineage>
        <taxon>Bacteria</taxon>
        <taxon>Bacillati</taxon>
        <taxon>Actinomycetota</taxon>
        <taxon>Actinomycetes</taxon>
        <taxon>Jatrophihabitantales</taxon>
        <taxon>Jatrophihabitantaceae</taxon>
        <taxon>Jatrophihabitans</taxon>
    </lineage>
</organism>
<dbReference type="SUPFAM" id="SSF51905">
    <property type="entry name" value="FAD/NAD(P)-binding domain"/>
    <property type="match status" value="1"/>
</dbReference>
<evidence type="ECO:0000256" key="4">
    <source>
        <dbReference type="SAM" id="SignalP"/>
    </source>
</evidence>
<evidence type="ECO:0000256" key="2">
    <source>
        <dbReference type="ARBA" id="ARBA00005995"/>
    </source>
</evidence>
<dbReference type="InterPro" id="IPR006311">
    <property type="entry name" value="TAT_signal"/>
</dbReference>
<name>A0ABY7JYT1_9ACTN</name>
<dbReference type="Gene3D" id="3.50.50.60">
    <property type="entry name" value="FAD/NAD(P)-binding domain"/>
    <property type="match status" value="1"/>
</dbReference>
<gene>
    <name evidence="6" type="ORF">M6B22_18455</name>
</gene>
<feature type="signal peptide" evidence="4">
    <location>
        <begin position="1"/>
        <end position="23"/>
    </location>
</feature>